<evidence type="ECO:0000313" key="3">
    <source>
        <dbReference type="Proteomes" id="UP000651333"/>
    </source>
</evidence>
<reference evidence="2" key="1">
    <citation type="submission" date="2019-09" db="EMBL/GenBank/DDBJ databases">
        <title>Comparative genomic analysis of Lactobacillus helveticus.</title>
        <authorList>
            <person name="Zhang H."/>
            <person name="Chen Y."/>
            <person name="Zhong Z."/>
        </authorList>
    </citation>
    <scope>NUCLEOTIDE SEQUENCE</scope>
    <source>
        <strain evidence="2">IMAU30003</strain>
    </source>
</reference>
<comment type="caution">
    <text evidence="2">The sequence shown here is derived from an EMBL/GenBank/DDBJ whole genome shotgun (WGS) entry which is preliminary data.</text>
</comment>
<dbReference type="Pfam" id="PF16875">
    <property type="entry name" value="Glyco_hydro_36N"/>
    <property type="match status" value="1"/>
</dbReference>
<dbReference type="Gene3D" id="2.70.98.60">
    <property type="entry name" value="alpha-galactosidase from lactobacil brevis"/>
    <property type="match status" value="1"/>
</dbReference>
<dbReference type="InterPro" id="IPR038417">
    <property type="entry name" value="Alpga-gal_N_sf"/>
</dbReference>
<dbReference type="EMBL" id="WCHB01000105">
    <property type="protein sequence ID" value="NRO35701.1"/>
    <property type="molecule type" value="Genomic_DNA"/>
</dbReference>
<sequence length="119" mass="13459">MTKELITFDSQNKIFNLSNKQITYLISIENGQTLCHLYFDFGKKLRNYHSELKYPRISQNFSGGLPGSMDKTFSRDTVPKEYSSAGEGDFRAPAAIVHNSDGSNALFLTYKSYKKEGEA</sequence>
<dbReference type="InterPro" id="IPR031704">
    <property type="entry name" value="Glyco_hydro_36_N"/>
</dbReference>
<dbReference type="Proteomes" id="UP000651333">
    <property type="component" value="Unassembled WGS sequence"/>
</dbReference>
<gene>
    <name evidence="2" type="ORF">IMAU30003_01956</name>
</gene>
<proteinExistence type="predicted"/>
<evidence type="ECO:0000313" key="2">
    <source>
        <dbReference type="EMBL" id="NRO35701.1"/>
    </source>
</evidence>
<protein>
    <submittedName>
        <fullName evidence="2">Alpha-galactosidase Mel36A</fullName>
    </submittedName>
</protein>
<evidence type="ECO:0000259" key="1">
    <source>
        <dbReference type="Pfam" id="PF16875"/>
    </source>
</evidence>
<dbReference type="AlphaFoldDB" id="A0A9Q5GAB1"/>
<accession>A0A9Q5GAB1</accession>
<name>A0A9Q5GAB1_LACHE</name>
<organism evidence="2 3">
    <name type="scientific">Lactobacillus helveticus</name>
    <name type="common">Lactobacillus suntoryeus</name>
    <dbReference type="NCBI Taxonomy" id="1587"/>
    <lineage>
        <taxon>Bacteria</taxon>
        <taxon>Bacillati</taxon>
        <taxon>Bacillota</taxon>
        <taxon>Bacilli</taxon>
        <taxon>Lactobacillales</taxon>
        <taxon>Lactobacillaceae</taxon>
        <taxon>Lactobacillus</taxon>
    </lineage>
</organism>
<feature type="domain" description="Glycosyl hydrolase family 36 N-terminal" evidence="1">
    <location>
        <begin position="33"/>
        <end position="115"/>
    </location>
</feature>